<proteinExistence type="evidence at transcript level"/>
<evidence type="ECO:0000256" key="12">
    <source>
        <dbReference type="RuleBase" id="RU000679"/>
    </source>
</evidence>
<keyword evidence="10 12" id="KW-0739">Sodium transport</keyword>
<protein>
    <submittedName>
        <fullName evidence="14">Putative degenerin</fullName>
    </submittedName>
</protein>
<name>T1D1T8_CUPSA</name>
<keyword evidence="8 12" id="KW-0406">Ion transport</keyword>
<evidence type="ECO:0000313" key="14">
    <source>
        <dbReference type="EMBL" id="JAA92959.1"/>
    </source>
</evidence>
<keyword evidence="3 12" id="KW-0813">Transport</keyword>
<evidence type="ECO:0000256" key="3">
    <source>
        <dbReference type="ARBA" id="ARBA00022448"/>
    </source>
</evidence>
<evidence type="ECO:0000256" key="2">
    <source>
        <dbReference type="ARBA" id="ARBA00007193"/>
    </source>
</evidence>
<dbReference type="EMBL" id="GAKT01000103">
    <property type="protein sequence ID" value="JAA92959.1"/>
    <property type="molecule type" value="mRNA"/>
</dbReference>
<evidence type="ECO:0000256" key="13">
    <source>
        <dbReference type="SAM" id="Phobius"/>
    </source>
</evidence>
<evidence type="ECO:0000256" key="10">
    <source>
        <dbReference type="ARBA" id="ARBA00023201"/>
    </source>
</evidence>
<comment type="similarity">
    <text evidence="2 12">Belongs to the amiloride-sensitive sodium channel (TC 1.A.6) family.</text>
</comment>
<dbReference type="GO" id="GO:0005886">
    <property type="term" value="C:plasma membrane"/>
    <property type="evidence" value="ECO:0007669"/>
    <property type="project" value="TreeGrafter"/>
</dbReference>
<evidence type="ECO:0000256" key="1">
    <source>
        <dbReference type="ARBA" id="ARBA00004141"/>
    </source>
</evidence>
<organism evidence="14">
    <name type="scientific">Cupiennius salei</name>
    <name type="common">American wandering spider</name>
    <dbReference type="NCBI Taxonomy" id="6928"/>
    <lineage>
        <taxon>Eukaryota</taxon>
        <taxon>Metazoa</taxon>
        <taxon>Ecdysozoa</taxon>
        <taxon>Arthropoda</taxon>
        <taxon>Chelicerata</taxon>
        <taxon>Arachnida</taxon>
        <taxon>Araneae</taxon>
        <taxon>Araneomorphae</taxon>
        <taxon>Entelegynae</taxon>
        <taxon>Lycosoidea</taxon>
        <taxon>Ctenidae</taxon>
        <taxon>Cupiennius</taxon>
    </lineage>
</organism>
<reference evidence="14" key="1">
    <citation type="submission" date="2013-06" db="EMBL/GenBank/DDBJ databases">
        <title>Upstream open reading frames and Kozak regions of a set of assembled transcriptome sequences from the spider Cupiennius salei.</title>
        <authorList>
            <person name="French A.S."/>
            <person name="Li A.W."/>
            <person name="Meisner S."/>
            <person name="Torkkeli P.H."/>
        </authorList>
    </citation>
    <scope>NUCLEOTIDE SEQUENCE</scope>
    <source>
        <tissue evidence="14">Leg hypodermis</tissue>
    </source>
</reference>
<keyword evidence="11 12" id="KW-0407">Ion channel</keyword>
<dbReference type="InterPro" id="IPR001873">
    <property type="entry name" value="ENaC"/>
</dbReference>
<dbReference type="PANTHER" id="PTHR11690:SF248">
    <property type="entry name" value="PICKPOCKET 17, ISOFORM A"/>
    <property type="match status" value="1"/>
</dbReference>
<keyword evidence="5 12" id="KW-0812">Transmembrane</keyword>
<keyword evidence="6 13" id="KW-1133">Transmembrane helix</keyword>
<evidence type="ECO:0000256" key="4">
    <source>
        <dbReference type="ARBA" id="ARBA00022461"/>
    </source>
</evidence>
<dbReference type="PRINTS" id="PR01078">
    <property type="entry name" value="AMINACHANNEL"/>
</dbReference>
<sequence length="468" mass="54611">MANAQPYTTVRYAKDVFQDSLITGIPQIVTTKNVGRKVIKTLVLCLCLIGFIYQTTEFMKIFWKYPTVLDIDVEYPEIIESPAITFCNLNGIKRSHYCDKYPEHCISPENKTAFCSEFPEICKRQENGGLELDVQFPTGDGMVFEQTTTVEDLDEMGHSSSDILKHCKRIAFDGYSYIECSWDTVIRMPMSDGNTGYRNCYTLFSSVTSSKLKQHVLPVPKRKEPLFHMVLEMEPDEYFRPDRQVGVIVAIHSPNNIINPFYDGFVVKPGRMYSVHLKVVEERLLPFPYETRCKDYSSLWLARGRKGPLSQEMCLGECVYNASMKLCNCVIPNILYYHEERVCTEDEMDCFDFNLTECYNYCHQPCDFTDFEYDVQERKLENNEARDLDDLYDKNAMTKHMAVVLIFLKRPEIIIYKHRPQYEDIEVFSFMGGYVGMWLGVSLIAVFDFLESVVLICYFWMQRRLKIR</sequence>
<keyword evidence="4 12" id="KW-0894">Sodium channel</keyword>
<accession>T1D1T8</accession>
<comment type="subcellular location">
    <subcellularLocation>
        <location evidence="1">Membrane</location>
        <topology evidence="1">Multi-pass membrane protein</topology>
    </subcellularLocation>
</comment>
<evidence type="ECO:0000256" key="7">
    <source>
        <dbReference type="ARBA" id="ARBA00023053"/>
    </source>
</evidence>
<feature type="transmembrane region" description="Helical" evidence="13">
    <location>
        <begin position="437"/>
        <end position="461"/>
    </location>
</feature>
<evidence type="ECO:0000256" key="9">
    <source>
        <dbReference type="ARBA" id="ARBA00023136"/>
    </source>
</evidence>
<dbReference type="GO" id="GO:0015280">
    <property type="term" value="F:ligand-gated sodium channel activity"/>
    <property type="evidence" value="ECO:0007669"/>
    <property type="project" value="TreeGrafter"/>
</dbReference>
<dbReference type="Pfam" id="PF00858">
    <property type="entry name" value="ASC"/>
    <property type="match status" value="1"/>
</dbReference>
<evidence type="ECO:0000256" key="11">
    <source>
        <dbReference type="ARBA" id="ARBA00023303"/>
    </source>
</evidence>
<dbReference type="AlphaFoldDB" id="T1D1T8"/>
<evidence type="ECO:0000256" key="6">
    <source>
        <dbReference type="ARBA" id="ARBA00022989"/>
    </source>
</evidence>
<keyword evidence="9 13" id="KW-0472">Membrane</keyword>
<dbReference type="PANTHER" id="PTHR11690">
    <property type="entry name" value="AMILORIDE-SENSITIVE SODIUM CHANNEL-RELATED"/>
    <property type="match status" value="1"/>
</dbReference>
<evidence type="ECO:0000256" key="8">
    <source>
        <dbReference type="ARBA" id="ARBA00023065"/>
    </source>
</evidence>
<evidence type="ECO:0000256" key="5">
    <source>
        <dbReference type="ARBA" id="ARBA00022692"/>
    </source>
</evidence>
<dbReference type="Gene3D" id="1.10.287.770">
    <property type="entry name" value="YojJ-like"/>
    <property type="match status" value="1"/>
</dbReference>
<keyword evidence="7" id="KW-0915">Sodium</keyword>